<evidence type="ECO:0000256" key="3">
    <source>
        <dbReference type="ARBA" id="ARBA00022692"/>
    </source>
</evidence>
<evidence type="ECO:0000256" key="5">
    <source>
        <dbReference type="ARBA" id="ARBA00023136"/>
    </source>
</evidence>
<sequence>MSVPLNLVLPPLLGTVIGYFTNDIAIRMLFRPYRPFYLGAYRIPFTPGLIPSNQGRLASRVADTITRSLLTPEELQNIARRLLQLERTQAAIYWLLQTALNQVKLEAYKARTAKILAGILHDFLGESLPRLLRILARQEDFLAEQINQIFDRFLLEFRLSATQAEQIADWLLDLVLTPDLLRRALIDFLTEETIAVIDQDLREQTTGTYWVVANFFGVRNALIRLRRFCIEEPETANQRLAELMQSLGLKPRLTELIQELSLQNLPVITMHKLRKQLRELIREYLQVDGPVLIQNLSDSLNWDEIAHLILTRLRSSSIMNSSLSLISEELALIIERYLEKDLEQMIAQVIPILDIDQAIIDRVNATSPADLEAGIQGIVRSELQAIVNLGGILGLLVGLGQSLFLWGQT</sequence>
<organism evidence="7 8">
    <name type="scientific">Gloeomargarita lithophora Alchichica-D10</name>
    <dbReference type="NCBI Taxonomy" id="1188229"/>
    <lineage>
        <taxon>Bacteria</taxon>
        <taxon>Bacillati</taxon>
        <taxon>Cyanobacteriota</taxon>
        <taxon>Cyanophyceae</taxon>
        <taxon>Gloeomargaritales</taxon>
        <taxon>Gloeomargaritaceae</taxon>
        <taxon>Gloeomargarita</taxon>
    </lineage>
</organism>
<evidence type="ECO:0000256" key="6">
    <source>
        <dbReference type="SAM" id="Phobius"/>
    </source>
</evidence>
<keyword evidence="8" id="KW-1185">Reference proteome</keyword>
<name>A0A1J0AEC9_9CYAN</name>
<evidence type="ECO:0000313" key="8">
    <source>
        <dbReference type="Proteomes" id="UP000180235"/>
    </source>
</evidence>
<keyword evidence="3 6" id="KW-0812">Transmembrane</keyword>
<comment type="subcellular location">
    <subcellularLocation>
        <location evidence="1">Endomembrane system</location>
    </subcellularLocation>
</comment>
<gene>
    <name evidence="7" type="ORF">GlitD10_1963</name>
</gene>
<dbReference type="Pfam" id="PF04286">
    <property type="entry name" value="DUF445"/>
    <property type="match status" value="1"/>
</dbReference>
<evidence type="ECO:0000256" key="1">
    <source>
        <dbReference type="ARBA" id="ARBA00004308"/>
    </source>
</evidence>
<evidence type="ECO:0000256" key="4">
    <source>
        <dbReference type="ARBA" id="ARBA00022989"/>
    </source>
</evidence>
<protein>
    <submittedName>
        <fullName evidence="7">Uncharacterized protein</fullName>
    </submittedName>
</protein>
<dbReference type="GO" id="GO:0012505">
    <property type="term" value="C:endomembrane system"/>
    <property type="evidence" value="ECO:0007669"/>
    <property type="project" value="UniProtKB-SubCell"/>
</dbReference>
<dbReference type="STRING" id="1188229.GlitD10_1963"/>
<keyword evidence="5 6" id="KW-0472">Membrane</keyword>
<dbReference type="EMBL" id="CP017675">
    <property type="protein sequence ID" value="APB34289.1"/>
    <property type="molecule type" value="Genomic_DNA"/>
</dbReference>
<dbReference type="PANTHER" id="PTHR35791:SF1">
    <property type="entry name" value="UPF0754 MEMBRANE PROTEIN YHEB"/>
    <property type="match status" value="1"/>
</dbReference>
<dbReference type="Proteomes" id="UP000180235">
    <property type="component" value="Chromosome"/>
</dbReference>
<dbReference type="InterPro" id="IPR007383">
    <property type="entry name" value="DUF445"/>
</dbReference>
<dbReference type="KEGG" id="glt:GlitD10_1963"/>
<dbReference type="PANTHER" id="PTHR35791">
    <property type="entry name" value="UPF0754 MEMBRANE PROTEIN YHEB"/>
    <property type="match status" value="1"/>
</dbReference>
<dbReference type="AlphaFoldDB" id="A0A1J0AEC9"/>
<evidence type="ECO:0000313" key="7">
    <source>
        <dbReference type="EMBL" id="APB34289.1"/>
    </source>
</evidence>
<dbReference type="InterPro" id="IPR016991">
    <property type="entry name" value="UCP032178"/>
</dbReference>
<accession>A0A1J0AEC9</accession>
<feature type="transmembrane region" description="Helical" evidence="6">
    <location>
        <begin position="385"/>
        <end position="406"/>
    </location>
</feature>
<comment type="similarity">
    <text evidence="2">Belongs to the UPF0754 family.</text>
</comment>
<keyword evidence="4 6" id="KW-1133">Transmembrane helix</keyword>
<evidence type="ECO:0000256" key="2">
    <source>
        <dbReference type="ARBA" id="ARBA00008053"/>
    </source>
</evidence>
<proteinExistence type="inferred from homology"/>
<dbReference type="PIRSF" id="PIRSF032178">
    <property type="entry name" value="UCP032178"/>
    <property type="match status" value="1"/>
</dbReference>
<reference evidence="7 8" key="1">
    <citation type="submission" date="2016-10" db="EMBL/GenBank/DDBJ databases">
        <title>Description of Gloeomargarita lithophora gen. nov., sp. nov., a thylakoid-bearing basal-branching cyanobacterium with intracellular carbonates, and proposal for Gloeomargaritales ord. nov.</title>
        <authorList>
            <person name="Moreira D."/>
            <person name="Tavera R."/>
            <person name="Benzerara K."/>
            <person name="Skouri-Panet F."/>
            <person name="Couradeau E."/>
            <person name="Gerard E."/>
            <person name="Loussert C."/>
            <person name="Novelo E."/>
            <person name="Zivanovic Y."/>
            <person name="Lopez-Garcia P."/>
        </authorList>
    </citation>
    <scope>NUCLEOTIDE SEQUENCE [LARGE SCALE GENOMIC DNA]</scope>
    <source>
        <strain evidence="7 8">D10</strain>
    </source>
</reference>